<dbReference type="Gene3D" id="3.10.180.10">
    <property type="entry name" value="2,3-Dihydroxybiphenyl 1,2-Dioxygenase, domain 1"/>
    <property type="match status" value="1"/>
</dbReference>
<dbReference type="InterPro" id="IPR037523">
    <property type="entry name" value="VOC_core"/>
</dbReference>
<reference evidence="2 3" key="1">
    <citation type="submission" date="2016-10" db="EMBL/GenBank/DDBJ databases">
        <authorList>
            <person name="de Groot N.N."/>
        </authorList>
    </citation>
    <scope>NUCLEOTIDE SEQUENCE [LARGE SCALE GENOMIC DNA]</scope>
    <source>
        <strain evidence="2 3">DSM 21741</strain>
    </source>
</reference>
<dbReference type="PROSITE" id="PS51819">
    <property type="entry name" value="VOC"/>
    <property type="match status" value="1"/>
</dbReference>
<dbReference type="GO" id="GO:0051213">
    <property type="term" value="F:dioxygenase activity"/>
    <property type="evidence" value="ECO:0007669"/>
    <property type="project" value="UniProtKB-KW"/>
</dbReference>
<evidence type="ECO:0000259" key="1">
    <source>
        <dbReference type="PROSITE" id="PS51819"/>
    </source>
</evidence>
<proteinExistence type="predicted"/>
<keyword evidence="3" id="KW-1185">Reference proteome</keyword>
<dbReference type="RefSeq" id="WP_231930176.1">
    <property type="nucleotide sequence ID" value="NZ_LT629749.1"/>
</dbReference>
<sequence>MNGPVAGAPRLRLSHVNVGCRDVPALLAFYQRLLGWEVEEASEDWAVLRDPDGGVSLAFQTEAHHVAPVWPPASPQDQQMQLHLEIEVDDLAAASAHAEACGAPASAFQPQDDVRVHVDPAGHPFCLYTG</sequence>
<organism evidence="2 3">
    <name type="scientific">Friedmanniella luteola</name>
    <dbReference type="NCBI Taxonomy" id="546871"/>
    <lineage>
        <taxon>Bacteria</taxon>
        <taxon>Bacillati</taxon>
        <taxon>Actinomycetota</taxon>
        <taxon>Actinomycetes</taxon>
        <taxon>Propionibacteriales</taxon>
        <taxon>Nocardioidaceae</taxon>
        <taxon>Friedmanniella</taxon>
    </lineage>
</organism>
<keyword evidence="2" id="KW-0223">Dioxygenase</keyword>
<keyword evidence="2" id="KW-0560">Oxidoreductase</keyword>
<dbReference type="InterPro" id="IPR029068">
    <property type="entry name" value="Glyas_Bleomycin-R_OHBP_Dase"/>
</dbReference>
<dbReference type="CDD" id="cd06587">
    <property type="entry name" value="VOC"/>
    <property type="match status" value="1"/>
</dbReference>
<dbReference type="PANTHER" id="PTHR35908">
    <property type="entry name" value="HYPOTHETICAL FUSION PROTEIN"/>
    <property type="match status" value="1"/>
</dbReference>
<dbReference type="Pfam" id="PF18029">
    <property type="entry name" value="Glyoxalase_6"/>
    <property type="match status" value="1"/>
</dbReference>
<name>A0A1H1ZPG1_9ACTN</name>
<dbReference type="PANTHER" id="PTHR35908:SF1">
    <property type="entry name" value="CONSERVED PROTEIN"/>
    <property type="match status" value="1"/>
</dbReference>
<feature type="domain" description="VOC" evidence="1">
    <location>
        <begin position="12"/>
        <end position="130"/>
    </location>
</feature>
<dbReference type="InterPro" id="IPR041581">
    <property type="entry name" value="Glyoxalase_6"/>
</dbReference>
<accession>A0A1H1ZPG1</accession>
<protein>
    <submittedName>
        <fullName evidence="2">Catechol 2,3-dioxygenase</fullName>
    </submittedName>
</protein>
<dbReference type="EMBL" id="LT629749">
    <property type="protein sequence ID" value="SDT35608.1"/>
    <property type="molecule type" value="Genomic_DNA"/>
</dbReference>
<dbReference type="SUPFAM" id="SSF54593">
    <property type="entry name" value="Glyoxalase/Bleomycin resistance protein/Dihydroxybiphenyl dioxygenase"/>
    <property type="match status" value="1"/>
</dbReference>
<gene>
    <name evidence="2" type="ORF">SAMN04488543_3915</name>
</gene>
<evidence type="ECO:0000313" key="2">
    <source>
        <dbReference type="EMBL" id="SDT35608.1"/>
    </source>
</evidence>
<dbReference type="Proteomes" id="UP000199092">
    <property type="component" value="Chromosome I"/>
</dbReference>
<dbReference type="AlphaFoldDB" id="A0A1H1ZPG1"/>
<evidence type="ECO:0000313" key="3">
    <source>
        <dbReference type="Proteomes" id="UP000199092"/>
    </source>
</evidence>
<dbReference type="STRING" id="546871.SAMN04488543_3915"/>